<dbReference type="PANTHER" id="PTHR42806:SF1">
    <property type="entry name" value="GLYCINE DEHYDROGENASE (DECARBOXYLATING)"/>
    <property type="match status" value="1"/>
</dbReference>
<proteinExistence type="predicted"/>
<evidence type="ECO:0000259" key="2">
    <source>
        <dbReference type="Pfam" id="PF02347"/>
    </source>
</evidence>
<dbReference type="Gene3D" id="3.40.640.10">
    <property type="entry name" value="Type I PLP-dependent aspartate aminotransferase-like (Major domain)"/>
    <property type="match status" value="1"/>
</dbReference>
<evidence type="ECO:0000313" key="3">
    <source>
        <dbReference type="EMBL" id="KEJ92222.1"/>
    </source>
</evidence>
<dbReference type="GO" id="GO:0009116">
    <property type="term" value="P:nucleoside metabolic process"/>
    <property type="evidence" value="ECO:0007669"/>
    <property type="project" value="InterPro"/>
</dbReference>
<organism evidence="3 4">
    <name type="scientific">Synergistes jonesii</name>
    <dbReference type="NCBI Taxonomy" id="2754"/>
    <lineage>
        <taxon>Bacteria</taxon>
        <taxon>Thermotogati</taxon>
        <taxon>Synergistota</taxon>
        <taxon>Synergistia</taxon>
        <taxon>Synergistales</taxon>
        <taxon>Synergistaceae</taxon>
        <taxon>Synergistes</taxon>
    </lineage>
</organism>
<dbReference type="InterPro" id="IPR015424">
    <property type="entry name" value="PyrdxlP-dep_Trfase"/>
</dbReference>
<dbReference type="GeneID" id="90983518"/>
<keyword evidence="4" id="KW-1185">Reference proteome</keyword>
<comment type="caution">
    <text evidence="3">The sequence shown here is derived from an EMBL/GenBank/DDBJ whole genome shotgun (WGS) entry which is preliminary data.</text>
</comment>
<dbReference type="InterPro" id="IPR049315">
    <property type="entry name" value="GDC-P_N"/>
</dbReference>
<accession>A0A073J3B8</accession>
<dbReference type="OrthoDB" id="9771867at2"/>
<dbReference type="InterPro" id="IPR023010">
    <property type="entry name" value="GcvPA"/>
</dbReference>
<dbReference type="NCBIfam" id="NF001696">
    <property type="entry name" value="PRK00451.1"/>
    <property type="match status" value="1"/>
</dbReference>
<dbReference type="RefSeq" id="WP_037975918.1">
    <property type="nucleotide sequence ID" value="NZ_JMKI01000031.1"/>
</dbReference>
<dbReference type="Gene3D" id="3.90.1150.10">
    <property type="entry name" value="Aspartate Aminotransferase, domain 1"/>
    <property type="match status" value="1"/>
</dbReference>
<dbReference type="AlphaFoldDB" id="A0A073J3B8"/>
<reference evidence="3 4" key="1">
    <citation type="submission" date="2014-04" db="EMBL/GenBank/DDBJ databases">
        <title>Draft Genome Sequence of Synergistes jonesii.</title>
        <authorList>
            <person name="Coil D.A."/>
            <person name="Eisen J.A."/>
            <person name="Holland-Moritz H.E."/>
        </authorList>
    </citation>
    <scope>NUCLEOTIDE SEQUENCE [LARGE SCALE GENOMIC DNA]</scope>
    <source>
        <strain evidence="3 4">78-1</strain>
    </source>
</reference>
<dbReference type="EMBL" id="JMKI01000031">
    <property type="protein sequence ID" value="KEJ92222.1"/>
    <property type="molecule type" value="Genomic_DNA"/>
</dbReference>
<protein>
    <submittedName>
        <fullName evidence="3">Glycine dehydrogenase</fullName>
    </submittedName>
</protein>
<sequence length="461" mass="50143">MSKKVYPYIPNSEASVQAEMLKFIGVDSIEELIADIPEDMRMKRAMKLPEPFCDEAGLARHVGAMLGKNKTARELVCFLGAGCYNRYVPAVVDEVAGRSEFLTAYAGEPYEDHGRFQAMFEYQSMMAELLDMDVCNVPSYDGGQAVGTALRMAARIARRKKALVPRNVNPDTLAVLRTYLQPDVEITYVDYNSKTGRICLDSLKEKLTEEVAAVLVMNPNFFGIIEEKAQEIADMAHAKGALMVAYVEPSTLGLLAPPSQYGADIACGDIQALGLHMNYGGGVAGFIATKDEPRFVDEYPSRLFGIAPTSEKEWGFGDVLWERTSFANRDGAKEFVGTHAALWGIAAGVYLAAMGPQGMRELGEAVVQRLGCLKKALSGVKGLSFDRFSGTPFQEAVADFSESGRTVAEINEKLLERGILGGYDLGKDFPELEGCMLIAVTEQTSADDIKALASALDEILA</sequence>
<keyword evidence="1" id="KW-0560">Oxidoreductase</keyword>
<dbReference type="InterPro" id="IPR015422">
    <property type="entry name" value="PyrdxlP-dep_Trfase_small"/>
</dbReference>
<evidence type="ECO:0000313" key="4">
    <source>
        <dbReference type="Proteomes" id="UP000027665"/>
    </source>
</evidence>
<name>A0A073J3B8_9BACT</name>
<dbReference type="InterPro" id="IPR015421">
    <property type="entry name" value="PyrdxlP-dep_Trfase_major"/>
</dbReference>
<gene>
    <name evidence="3" type="ORF">EH55_04230</name>
</gene>
<evidence type="ECO:0000256" key="1">
    <source>
        <dbReference type="ARBA" id="ARBA00023002"/>
    </source>
</evidence>
<dbReference type="GO" id="GO:0004375">
    <property type="term" value="F:glycine dehydrogenase (decarboxylating) activity"/>
    <property type="evidence" value="ECO:0007669"/>
    <property type="project" value="InterPro"/>
</dbReference>
<dbReference type="PATRIC" id="fig|2754.20.peg.24"/>
<dbReference type="STRING" id="2754.EH55_04230"/>
<dbReference type="PANTHER" id="PTHR42806">
    <property type="entry name" value="GLYCINE CLEAVAGE SYSTEM P-PROTEIN"/>
    <property type="match status" value="1"/>
</dbReference>
<dbReference type="eggNOG" id="COG0403">
    <property type="taxonomic scope" value="Bacteria"/>
</dbReference>
<dbReference type="Pfam" id="PF02347">
    <property type="entry name" value="GDC-P"/>
    <property type="match status" value="1"/>
</dbReference>
<feature type="domain" description="Glycine cleavage system P-protein N-terminal" evidence="2">
    <location>
        <begin position="8"/>
        <end position="455"/>
    </location>
</feature>
<dbReference type="SUPFAM" id="SSF53383">
    <property type="entry name" value="PLP-dependent transferases"/>
    <property type="match status" value="1"/>
</dbReference>
<dbReference type="Proteomes" id="UP000027665">
    <property type="component" value="Unassembled WGS sequence"/>
</dbReference>